<dbReference type="EMBL" id="LR586016">
    <property type="protein sequence ID" value="VIP02185.1"/>
    <property type="molecule type" value="Genomic_DNA"/>
</dbReference>
<dbReference type="EMBL" id="LR593887">
    <property type="protein sequence ID" value="VTS00642.1"/>
    <property type="molecule type" value="Genomic_DNA"/>
</dbReference>
<dbReference type="KEGG" id="tim:GMBLW1_17750"/>
<protein>
    <submittedName>
        <fullName evidence="1">Uncharacterized protein</fullName>
    </submittedName>
</protein>
<accession>A0A6C2YM77</accession>
<dbReference type="AlphaFoldDB" id="A0A6C2YM77"/>
<dbReference type="Proteomes" id="UP000464378">
    <property type="component" value="Chromosome"/>
</dbReference>
<reference evidence="1" key="1">
    <citation type="submission" date="2019-04" db="EMBL/GenBank/DDBJ databases">
        <authorList>
            <consortium name="Science for Life Laboratories"/>
        </authorList>
    </citation>
    <scope>NUCLEOTIDE SEQUENCE</scope>
    <source>
        <strain evidence="1">MBLW1</strain>
    </source>
</reference>
<keyword evidence="2" id="KW-1185">Reference proteome</keyword>
<name>A0A6C2YM77_9BACT</name>
<evidence type="ECO:0000313" key="2">
    <source>
        <dbReference type="Proteomes" id="UP000464378"/>
    </source>
</evidence>
<gene>
    <name evidence="1" type="ORF">GMBLW1_17750</name>
</gene>
<proteinExistence type="predicted"/>
<sequence length="127" mass="14777">MCNAMNADWTSPPNLAFLTSLQFRLKNFEKHLQLLWRHCLNHRVEPHIRSASYLGGGRLVNHEFFDLFEESFLGVFRTHGAHLFVLNGWYDRLEVRSKLGNFGRAMGGKSPPLAKTRRISHNERFPL</sequence>
<evidence type="ECO:0000313" key="1">
    <source>
        <dbReference type="EMBL" id="VIP02185.1"/>
    </source>
</evidence>
<organism evidence="1">
    <name type="scientific">Tuwongella immobilis</name>
    <dbReference type="NCBI Taxonomy" id="692036"/>
    <lineage>
        <taxon>Bacteria</taxon>
        <taxon>Pseudomonadati</taxon>
        <taxon>Planctomycetota</taxon>
        <taxon>Planctomycetia</taxon>
        <taxon>Gemmatales</taxon>
        <taxon>Gemmataceae</taxon>
        <taxon>Tuwongella</taxon>
    </lineage>
</organism>
<dbReference type="InParanoid" id="A0A6C2YM77"/>